<dbReference type="EMBL" id="CP159279">
    <property type="protein sequence ID" value="XCH11744.1"/>
    <property type="molecule type" value="Genomic_DNA"/>
</dbReference>
<feature type="signal peptide" evidence="2">
    <location>
        <begin position="1"/>
        <end position="20"/>
    </location>
</feature>
<sequence>MKRIFTAAVIAAVAGLTACASTPKEPIGPSSIPVETAVATQPSPSESSPTSTTGSVKEACETFNALYAEYEALSGTDPNAYEDIYLKAQDAKDTVSGDLTGLFASLSALSMDHSAAAENGRQPRQASKDAVRDAVFANAGTCTAEGVTLRL</sequence>
<evidence type="ECO:0000313" key="3">
    <source>
        <dbReference type="EMBL" id="XCH11744.1"/>
    </source>
</evidence>
<feature type="region of interest" description="Disordered" evidence="1">
    <location>
        <begin position="24"/>
        <end position="56"/>
    </location>
</feature>
<name>A0AAU8ESK6_9MICC</name>
<feature type="compositionally biased region" description="Low complexity" evidence="1">
    <location>
        <begin position="42"/>
        <end position="55"/>
    </location>
</feature>
<protein>
    <recommendedName>
        <fullName evidence="4">Lipoprotein</fullName>
    </recommendedName>
</protein>
<feature type="chain" id="PRO_5043964211" description="Lipoprotein" evidence="2">
    <location>
        <begin position="21"/>
        <end position="151"/>
    </location>
</feature>
<gene>
    <name evidence="3" type="ORF">ABRP34_01645</name>
</gene>
<evidence type="ECO:0008006" key="4">
    <source>
        <dbReference type="Google" id="ProtNLM"/>
    </source>
</evidence>
<accession>A0AAU8ESK6</accession>
<reference evidence="3" key="1">
    <citation type="submission" date="2024-06" db="EMBL/GenBank/DDBJ databases">
        <title>Biodegradation of dimethachlon by Arthrobacter sp. K5: mechanistic insights and ecological implications.</title>
        <authorList>
            <person name="Hu S."/>
            <person name="Lu P."/>
        </authorList>
    </citation>
    <scope>NUCLEOTIDE SEQUENCE</scope>
    <source>
        <strain evidence="3">K5</strain>
    </source>
</reference>
<dbReference type="AlphaFoldDB" id="A0AAU8ESK6"/>
<dbReference type="PROSITE" id="PS51257">
    <property type="entry name" value="PROKAR_LIPOPROTEIN"/>
    <property type="match status" value="1"/>
</dbReference>
<proteinExistence type="predicted"/>
<keyword evidence="2" id="KW-0732">Signal</keyword>
<dbReference type="RefSeq" id="WP_353712003.1">
    <property type="nucleotide sequence ID" value="NZ_CP159279.1"/>
</dbReference>
<organism evidence="3">
    <name type="scientific">Arthrobacter sp. K5</name>
    <dbReference type="NCBI Taxonomy" id="2839623"/>
    <lineage>
        <taxon>Bacteria</taxon>
        <taxon>Bacillati</taxon>
        <taxon>Actinomycetota</taxon>
        <taxon>Actinomycetes</taxon>
        <taxon>Micrococcales</taxon>
        <taxon>Micrococcaceae</taxon>
        <taxon>Arthrobacter</taxon>
    </lineage>
</organism>
<evidence type="ECO:0000256" key="1">
    <source>
        <dbReference type="SAM" id="MobiDB-lite"/>
    </source>
</evidence>
<evidence type="ECO:0000256" key="2">
    <source>
        <dbReference type="SAM" id="SignalP"/>
    </source>
</evidence>